<feature type="transmembrane region" description="Helical" evidence="10">
    <location>
        <begin position="185"/>
        <end position="205"/>
    </location>
</feature>
<reference evidence="11 12" key="1">
    <citation type="journal article" date="2013" name="Int. J. Syst. Evol. Microbiol.">
        <title>Tumebacillus flagellatus sp. nov., an alpha-amylase/pullulanase-producing bacterium isolated from cassava wastewater.</title>
        <authorList>
            <person name="Wang Q."/>
            <person name="Xie N."/>
            <person name="Qin Y."/>
            <person name="Shen N."/>
            <person name="Zhu J."/>
            <person name="Mi H."/>
            <person name="Huang R."/>
        </authorList>
    </citation>
    <scope>NUCLEOTIDE SEQUENCE [LARGE SCALE GENOMIC DNA]</scope>
    <source>
        <strain evidence="11 12">GST4</strain>
    </source>
</reference>
<dbReference type="InterPro" id="IPR004338">
    <property type="entry name" value="NqrB/RnfD"/>
</dbReference>
<sequence length="283" mass="30427">MNLQAAQPPNSQPPASVPNEPTRTAQKPSYWSTPKAFVLLALLFLTAIGLGFTHNTTGLLNATAAMVAGALVDLPFAFLQNRKSKLSDGALLTGLIVAMVLAVSTPWYIAAAASAVGVLVKNLLRVKKKPILNPAAVGLLFAVFALSTNQDWWGGMAELAPWWTLALLAVGIAVTRRVHKYTQVLTFLGVYFLAFLVMGLTGFHSDLASDALRVPFVNSALFLGFVMLTDPPTSPGKPKDQAIFALIAVVVSIVLYLTWGGLAYLLIGLLTANLWNAWRLWKK</sequence>
<evidence type="ECO:0000256" key="5">
    <source>
        <dbReference type="ARBA" id="ARBA00022692"/>
    </source>
</evidence>
<feature type="region of interest" description="Disordered" evidence="9">
    <location>
        <begin position="1"/>
        <end position="28"/>
    </location>
</feature>
<evidence type="ECO:0000256" key="10">
    <source>
        <dbReference type="SAM" id="Phobius"/>
    </source>
</evidence>
<feature type="transmembrane region" description="Helical" evidence="10">
    <location>
        <begin position="36"/>
        <end position="52"/>
    </location>
</feature>
<organism evidence="11 12">
    <name type="scientific">Tumebacillus flagellatus</name>
    <dbReference type="NCBI Taxonomy" id="1157490"/>
    <lineage>
        <taxon>Bacteria</taxon>
        <taxon>Bacillati</taxon>
        <taxon>Bacillota</taxon>
        <taxon>Bacilli</taxon>
        <taxon>Bacillales</taxon>
        <taxon>Alicyclobacillaceae</taxon>
        <taxon>Tumebacillus</taxon>
    </lineage>
</organism>
<dbReference type="STRING" id="1157490.EL26_02365"/>
<evidence type="ECO:0000256" key="6">
    <source>
        <dbReference type="ARBA" id="ARBA00022967"/>
    </source>
</evidence>
<dbReference type="EMBL" id="JMIR01000002">
    <property type="protein sequence ID" value="KEO84874.1"/>
    <property type="molecule type" value="Genomic_DNA"/>
</dbReference>
<dbReference type="PANTHER" id="PTHR30578:SF1">
    <property type="entry name" value="NA(+)-TRANSLOCATING NADH-QUINONE REDUCTASE SUBUNIT B"/>
    <property type="match status" value="1"/>
</dbReference>
<keyword evidence="6" id="KW-1278">Translocase</keyword>
<evidence type="ECO:0000256" key="2">
    <source>
        <dbReference type="ARBA" id="ARBA00022553"/>
    </source>
</evidence>
<feature type="transmembrane region" description="Helical" evidence="10">
    <location>
        <begin position="91"/>
        <end position="119"/>
    </location>
</feature>
<dbReference type="OrthoDB" id="260854at2"/>
<evidence type="ECO:0000256" key="3">
    <source>
        <dbReference type="ARBA" id="ARBA00022630"/>
    </source>
</evidence>
<keyword evidence="5 10" id="KW-0812">Transmembrane</keyword>
<evidence type="ECO:0000313" key="12">
    <source>
        <dbReference type="Proteomes" id="UP000027931"/>
    </source>
</evidence>
<dbReference type="eggNOG" id="COG4658">
    <property type="taxonomic scope" value="Bacteria"/>
</dbReference>
<evidence type="ECO:0000256" key="7">
    <source>
        <dbReference type="ARBA" id="ARBA00022989"/>
    </source>
</evidence>
<accession>A0A074LV88</accession>
<feature type="transmembrane region" description="Helical" evidence="10">
    <location>
        <begin position="131"/>
        <end position="148"/>
    </location>
</feature>
<dbReference type="GO" id="GO:0005886">
    <property type="term" value="C:plasma membrane"/>
    <property type="evidence" value="ECO:0007669"/>
    <property type="project" value="TreeGrafter"/>
</dbReference>
<feature type="transmembrane region" description="Helical" evidence="10">
    <location>
        <begin position="59"/>
        <end position="79"/>
    </location>
</feature>
<protein>
    <submittedName>
        <fullName evidence="11">Uncharacterized protein</fullName>
    </submittedName>
</protein>
<keyword evidence="1" id="KW-0813">Transport</keyword>
<comment type="caution">
    <text evidence="11">The sequence shown here is derived from an EMBL/GenBank/DDBJ whole genome shotgun (WGS) entry which is preliminary data.</text>
</comment>
<evidence type="ECO:0000256" key="8">
    <source>
        <dbReference type="ARBA" id="ARBA00023136"/>
    </source>
</evidence>
<keyword evidence="12" id="KW-1185">Reference proteome</keyword>
<feature type="transmembrane region" description="Helical" evidence="10">
    <location>
        <begin position="241"/>
        <end position="257"/>
    </location>
</feature>
<proteinExistence type="predicted"/>
<keyword evidence="4" id="KW-0288">FMN</keyword>
<gene>
    <name evidence="11" type="ORF">EL26_02365</name>
</gene>
<dbReference type="PANTHER" id="PTHR30578">
    <property type="entry name" value="ELECTRON TRANSPORT COMPLEX PROTEIN RNFD"/>
    <property type="match status" value="1"/>
</dbReference>
<evidence type="ECO:0000313" key="11">
    <source>
        <dbReference type="EMBL" id="KEO84874.1"/>
    </source>
</evidence>
<dbReference type="RefSeq" id="WP_052035895.1">
    <property type="nucleotide sequence ID" value="NZ_JMIR01000002.1"/>
</dbReference>
<dbReference type="Pfam" id="PF03116">
    <property type="entry name" value="NQR2_RnfD_RnfE"/>
    <property type="match status" value="1"/>
</dbReference>
<evidence type="ECO:0000256" key="4">
    <source>
        <dbReference type="ARBA" id="ARBA00022643"/>
    </source>
</evidence>
<name>A0A074LV88_9BACL</name>
<evidence type="ECO:0000256" key="1">
    <source>
        <dbReference type="ARBA" id="ARBA00022448"/>
    </source>
</evidence>
<keyword evidence="8 10" id="KW-0472">Membrane</keyword>
<feature type="transmembrane region" description="Helical" evidence="10">
    <location>
        <begin position="160"/>
        <end position="178"/>
    </location>
</feature>
<dbReference type="AlphaFoldDB" id="A0A074LV88"/>
<keyword evidence="2" id="KW-0597">Phosphoprotein</keyword>
<keyword evidence="7 10" id="KW-1133">Transmembrane helix</keyword>
<dbReference type="Proteomes" id="UP000027931">
    <property type="component" value="Unassembled WGS sequence"/>
</dbReference>
<dbReference type="GO" id="GO:0055085">
    <property type="term" value="P:transmembrane transport"/>
    <property type="evidence" value="ECO:0007669"/>
    <property type="project" value="InterPro"/>
</dbReference>
<keyword evidence="3" id="KW-0285">Flavoprotein</keyword>
<evidence type="ECO:0000256" key="9">
    <source>
        <dbReference type="SAM" id="MobiDB-lite"/>
    </source>
</evidence>